<evidence type="ECO:0000256" key="2">
    <source>
        <dbReference type="ARBA" id="ARBA00023163"/>
    </source>
</evidence>
<dbReference type="RefSeq" id="XP_033454581.1">
    <property type="nucleotide sequence ID" value="XM_033587276.1"/>
</dbReference>
<evidence type="ECO:0000313" key="7">
    <source>
        <dbReference type="Proteomes" id="UP000800082"/>
    </source>
</evidence>
<dbReference type="Gene3D" id="1.10.30.10">
    <property type="entry name" value="High mobility group box domain"/>
    <property type="match status" value="1"/>
</dbReference>
<dbReference type="PROSITE" id="PS50118">
    <property type="entry name" value="HMG_BOX_2"/>
    <property type="match status" value="1"/>
</dbReference>
<dbReference type="CDD" id="cd01389">
    <property type="entry name" value="HMG-box_ROX1-like"/>
    <property type="match status" value="1"/>
</dbReference>
<proteinExistence type="predicted"/>
<feature type="compositionally biased region" description="Basic and acidic residues" evidence="4">
    <location>
        <begin position="187"/>
        <end position="201"/>
    </location>
</feature>
<keyword evidence="1 3" id="KW-0238">DNA-binding</keyword>
<organism evidence="6 7">
    <name type="scientific">Didymella exigua CBS 183.55</name>
    <dbReference type="NCBI Taxonomy" id="1150837"/>
    <lineage>
        <taxon>Eukaryota</taxon>
        <taxon>Fungi</taxon>
        <taxon>Dikarya</taxon>
        <taxon>Ascomycota</taxon>
        <taxon>Pezizomycotina</taxon>
        <taxon>Dothideomycetes</taxon>
        <taxon>Pleosporomycetidae</taxon>
        <taxon>Pleosporales</taxon>
        <taxon>Pleosporineae</taxon>
        <taxon>Didymellaceae</taxon>
        <taxon>Didymella</taxon>
    </lineage>
</organism>
<dbReference type="Pfam" id="PF00505">
    <property type="entry name" value="HMG_box"/>
    <property type="match status" value="1"/>
</dbReference>
<name>A0A6A5S328_9PLEO</name>
<dbReference type="OrthoDB" id="6247875at2759"/>
<dbReference type="Proteomes" id="UP000800082">
    <property type="component" value="Unassembled WGS sequence"/>
</dbReference>
<dbReference type="GeneID" id="54344922"/>
<sequence length="349" mass="38640">MTTEVYLSPSSTRELSPTTTADHDAMALFQSALGACVHSWNNGDSIVLLQSNIQELFGDMLMQYFKQSLTQQVGQPLAFTFAPNSNGGQTIVQMPENKTAPVHRQINAKIQNHPAQPVSAESRKISAGVKKAPRPMNCWIIFRDAMHKNLKTENPHLTVQQISTRCAEMWRSLSPVEKKPWQAAAESAKKEHLRAHPDYKYSPRKPGEKKKRQSRKSKQASTFAADASLLDFSPIPDLTALAHNDLEATAIVRPPTSSGYESSIDFGTTYAADVAQLMEPATLWDMDMEALVAVEYLHESESLRHDRLEAEFGADLESTIPFDLFGEEAFAFRAGADGNATLPSIYSDL</sequence>
<dbReference type="GO" id="GO:0001228">
    <property type="term" value="F:DNA-binding transcription activator activity, RNA polymerase II-specific"/>
    <property type="evidence" value="ECO:0007669"/>
    <property type="project" value="TreeGrafter"/>
</dbReference>
<dbReference type="GO" id="GO:0000122">
    <property type="term" value="P:negative regulation of transcription by RNA polymerase II"/>
    <property type="evidence" value="ECO:0007669"/>
    <property type="project" value="TreeGrafter"/>
</dbReference>
<keyword evidence="3" id="KW-0539">Nucleus</keyword>
<dbReference type="PANTHER" id="PTHR10270:SF161">
    <property type="entry name" value="SEX-DETERMINING REGION Y PROTEIN"/>
    <property type="match status" value="1"/>
</dbReference>
<evidence type="ECO:0000256" key="3">
    <source>
        <dbReference type="PROSITE-ProRule" id="PRU00267"/>
    </source>
</evidence>
<keyword evidence="2" id="KW-0804">Transcription</keyword>
<dbReference type="SUPFAM" id="SSF47095">
    <property type="entry name" value="HMG-box"/>
    <property type="match status" value="1"/>
</dbReference>
<dbReference type="InterPro" id="IPR036910">
    <property type="entry name" value="HMG_box_dom_sf"/>
</dbReference>
<dbReference type="GO" id="GO:0030154">
    <property type="term" value="P:cell differentiation"/>
    <property type="evidence" value="ECO:0007669"/>
    <property type="project" value="TreeGrafter"/>
</dbReference>
<dbReference type="SMART" id="SM00398">
    <property type="entry name" value="HMG"/>
    <property type="match status" value="1"/>
</dbReference>
<gene>
    <name evidence="6" type="ORF">M421DRAFT_118584</name>
</gene>
<evidence type="ECO:0000256" key="1">
    <source>
        <dbReference type="ARBA" id="ARBA00023125"/>
    </source>
</evidence>
<dbReference type="AlphaFoldDB" id="A0A6A5S328"/>
<feature type="DNA-binding region" description="HMG box" evidence="3">
    <location>
        <begin position="132"/>
        <end position="200"/>
    </location>
</feature>
<evidence type="ECO:0000313" key="6">
    <source>
        <dbReference type="EMBL" id="KAF1934333.1"/>
    </source>
</evidence>
<keyword evidence="7" id="KW-1185">Reference proteome</keyword>
<reference evidence="6" key="1">
    <citation type="journal article" date="2020" name="Stud. Mycol.">
        <title>101 Dothideomycetes genomes: a test case for predicting lifestyles and emergence of pathogens.</title>
        <authorList>
            <person name="Haridas S."/>
            <person name="Albert R."/>
            <person name="Binder M."/>
            <person name="Bloem J."/>
            <person name="Labutti K."/>
            <person name="Salamov A."/>
            <person name="Andreopoulos B."/>
            <person name="Baker S."/>
            <person name="Barry K."/>
            <person name="Bills G."/>
            <person name="Bluhm B."/>
            <person name="Cannon C."/>
            <person name="Castanera R."/>
            <person name="Culley D."/>
            <person name="Daum C."/>
            <person name="Ezra D."/>
            <person name="Gonzalez J."/>
            <person name="Henrissat B."/>
            <person name="Kuo A."/>
            <person name="Liang C."/>
            <person name="Lipzen A."/>
            <person name="Lutzoni F."/>
            <person name="Magnuson J."/>
            <person name="Mondo S."/>
            <person name="Nolan M."/>
            <person name="Ohm R."/>
            <person name="Pangilinan J."/>
            <person name="Park H.-J."/>
            <person name="Ramirez L."/>
            <person name="Alfaro M."/>
            <person name="Sun H."/>
            <person name="Tritt A."/>
            <person name="Yoshinaga Y."/>
            <person name="Zwiers L.-H."/>
            <person name="Turgeon B."/>
            <person name="Goodwin S."/>
            <person name="Spatafora J."/>
            <person name="Crous P."/>
            <person name="Grigoriev I."/>
        </authorList>
    </citation>
    <scope>NUCLEOTIDE SEQUENCE</scope>
    <source>
        <strain evidence="6">CBS 183.55</strain>
    </source>
</reference>
<feature type="compositionally biased region" description="Basic residues" evidence="4">
    <location>
        <begin position="207"/>
        <end position="218"/>
    </location>
</feature>
<dbReference type="InterPro" id="IPR050140">
    <property type="entry name" value="SRY-related_HMG-box_TF-like"/>
</dbReference>
<dbReference type="EMBL" id="ML978956">
    <property type="protein sequence ID" value="KAF1934333.1"/>
    <property type="molecule type" value="Genomic_DNA"/>
</dbReference>
<dbReference type="GO" id="GO:0000978">
    <property type="term" value="F:RNA polymerase II cis-regulatory region sequence-specific DNA binding"/>
    <property type="evidence" value="ECO:0007669"/>
    <property type="project" value="TreeGrafter"/>
</dbReference>
<accession>A0A6A5S328</accession>
<dbReference type="InterPro" id="IPR009071">
    <property type="entry name" value="HMG_box_dom"/>
</dbReference>
<evidence type="ECO:0000259" key="5">
    <source>
        <dbReference type="PROSITE" id="PS50118"/>
    </source>
</evidence>
<protein>
    <submittedName>
        <fullName evidence="6">MAT1-2-1</fullName>
    </submittedName>
</protein>
<evidence type="ECO:0000256" key="4">
    <source>
        <dbReference type="SAM" id="MobiDB-lite"/>
    </source>
</evidence>
<dbReference type="GO" id="GO:0005634">
    <property type="term" value="C:nucleus"/>
    <property type="evidence" value="ECO:0007669"/>
    <property type="project" value="UniProtKB-UniRule"/>
</dbReference>
<feature type="domain" description="HMG box" evidence="5">
    <location>
        <begin position="132"/>
        <end position="200"/>
    </location>
</feature>
<dbReference type="PANTHER" id="PTHR10270">
    <property type="entry name" value="SOX TRANSCRIPTION FACTOR"/>
    <property type="match status" value="1"/>
</dbReference>
<feature type="region of interest" description="Disordered" evidence="4">
    <location>
        <begin position="181"/>
        <end position="222"/>
    </location>
</feature>